<dbReference type="SUPFAM" id="SSF53850">
    <property type="entry name" value="Periplasmic binding protein-like II"/>
    <property type="match status" value="1"/>
</dbReference>
<evidence type="ECO:0000313" key="4">
    <source>
        <dbReference type="Proteomes" id="UP000320390"/>
    </source>
</evidence>
<gene>
    <name evidence="3" type="ORF">Poly30_27320</name>
</gene>
<feature type="transmembrane region" description="Helical" evidence="2">
    <location>
        <begin position="34"/>
        <end position="53"/>
    </location>
</feature>
<feature type="transmembrane region" description="Helical" evidence="2">
    <location>
        <begin position="348"/>
        <end position="368"/>
    </location>
</feature>
<evidence type="ECO:0000256" key="2">
    <source>
        <dbReference type="SAM" id="Phobius"/>
    </source>
</evidence>
<evidence type="ECO:0008006" key="5">
    <source>
        <dbReference type="Google" id="ProtNLM"/>
    </source>
</evidence>
<evidence type="ECO:0000313" key="3">
    <source>
        <dbReference type="EMBL" id="QDV07213.1"/>
    </source>
</evidence>
<reference evidence="3 4" key="1">
    <citation type="submission" date="2019-02" db="EMBL/GenBank/DDBJ databases">
        <title>Deep-cultivation of Planctomycetes and their phenomic and genomic characterization uncovers novel biology.</title>
        <authorList>
            <person name="Wiegand S."/>
            <person name="Jogler M."/>
            <person name="Boedeker C."/>
            <person name="Pinto D."/>
            <person name="Vollmers J."/>
            <person name="Rivas-Marin E."/>
            <person name="Kohn T."/>
            <person name="Peeters S.H."/>
            <person name="Heuer A."/>
            <person name="Rast P."/>
            <person name="Oberbeckmann S."/>
            <person name="Bunk B."/>
            <person name="Jeske O."/>
            <person name="Meyerdierks A."/>
            <person name="Storesund J.E."/>
            <person name="Kallscheuer N."/>
            <person name="Luecker S."/>
            <person name="Lage O.M."/>
            <person name="Pohl T."/>
            <person name="Merkel B.J."/>
            <person name="Hornburger P."/>
            <person name="Mueller R.-W."/>
            <person name="Bruemmer F."/>
            <person name="Labrenz M."/>
            <person name="Spormann A.M."/>
            <person name="Op den Camp H."/>
            <person name="Overmann J."/>
            <person name="Amann R."/>
            <person name="Jetten M.S.M."/>
            <person name="Mascher T."/>
            <person name="Medema M.H."/>
            <person name="Devos D.P."/>
            <person name="Kaster A.-K."/>
            <person name="Ovreas L."/>
            <person name="Rohde M."/>
            <person name="Galperin M.Y."/>
            <person name="Jogler C."/>
        </authorList>
    </citation>
    <scope>NUCLEOTIDE SEQUENCE [LARGE SCALE GENOMIC DNA]</scope>
    <source>
        <strain evidence="3 4">Poly30</strain>
    </source>
</reference>
<dbReference type="PANTHER" id="PTHR42941">
    <property type="entry name" value="SLL1037 PROTEIN"/>
    <property type="match status" value="1"/>
</dbReference>
<keyword evidence="4" id="KW-1185">Reference proteome</keyword>
<dbReference type="Pfam" id="PF16868">
    <property type="entry name" value="NMT1_3"/>
    <property type="match status" value="1"/>
</dbReference>
<feature type="region of interest" description="Disordered" evidence="1">
    <location>
        <begin position="1"/>
        <end position="25"/>
    </location>
</feature>
<organism evidence="3 4">
    <name type="scientific">Saltatorellus ferox</name>
    <dbReference type="NCBI Taxonomy" id="2528018"/>
    <lineage>
        <taxon>Bacteria</taxon>
        <taxon>Pseudomonadati</taxon>
        <taxon>Planctomycetota</taxon>
        <taxon>Planctomycetia</taxon>
        <taxon>Planctomycetia incertae sedis</taxon>
        <taxon>Saltatorellus</taxon>
    </lineage>
</organism>
<dbReference type="OrthoDB" id="237270at2"/>
<name>A0A518ET09_9BACT</name>
<sequence>MTAQEKPLEAGENRSKTPEPESPDRELRRDLLRLWAPLALVTLMGALLAFRWVGPAPPERLAIATGPAGGGYAEAGELFAKALRDAGIEADLVATRGSTENLDLLRRGEVDVALVQGGLAKDEEPELAGLVSLYLEPLWMLATTPITGLAELRGAAVEMGAEGSGTRALAEQLFEAAGVSVEARGGDTETAVASVQSGEAKALLRVAAPRSALVRELIDSEGGLVPASLERAEGIARTLTFLRHVRVHAGSIDLSAGEPTRDIETVAPAATLLARKGLHPAVIGLLVESAGIHFSSRGVLEDEGEFPSLALLDVPPSLAARTALESGPSFLYRAFPFQIAALIDRLKFLILPLMTLLFPLFRIAPPLYRWRIRRRIFRWYGRILALEKRLHEAQATPEELAEAARELDRFDDELYAVSVPLSYADELYSLRLHLKMVREDMRSGRGRWAS</sequence>
<dbReference type="InterPro" id="IPR011852">
    <property type="entry name" value="TRAP_TAXI"/>
</dbReference>
<proteinExistence type="predicted"/>
<dbReference type="EMBL" id="CP036434">
    <property type="protein sequence ID" value="QDV07213.1"/>
    <property type="molecule type" value="Genomic_DNA"/>
</dbReference>
<dbReference type="RefSeq" id="WP_145198079.1">
    <property type="nucleotide sequence ID" value="NZ_CP036434.1"/>
</dbReference>
<dbReference type="Proteomes" id="UP000320390">
    <property type="component" value="Chromosome"/>
</dbReference>
<dbReference type="PANTHER" id="PTHR42941:SF1">
    <property type="entry name" value="SLL1037 PROTEIN"/>
    <property type="match status" value="1"/>
</dbReference>
<protein>
    <recommendedName>
        <fullName evidence="5">NMT1/THI5 like protein</fullName>
    </recommendedName>
</protein>
<dbReference type="AlphaFoldDB" id="A0A518ET09"/>
<keyword evidence="2" id="KW-0472">Membrane</keyword>
<evidence type="ECO:0000256" key="1">
    <source>
        <dbReference type="SAM" id="MobiDB-lite"/>
    </source>
</evidence>
<keyword evidence="2" id="KW-1133">Transmembrane helix</keyword>
<keyword evidence="2" id="KW-0812">Transmembrane</keyword>
<accession>A0A518ET09</accession>
<dbReference type="Gene3D" id="3.40.190.10">
    <property type="entry name" value="Periplasmic binding protein-like II"/>
    <property type="match status" value="2"/>
</dbReference>